<evidence type="ECO:0000256" key="5">
    <source>
        <dbReference type="ARBA" id="ARBA00023054"/>
    </source>
</evidence>
<evidence type="ECO:0000256" key="7">
    <source>
        <dbReference type="ARBA" id="ARBA00023136"/>
    </source>
</evidence>
<dbReference type="OrthoDB" id="889336at2759"/>
<keyword evidence="7 9" id="KW-0472">Membrane</keyword>
<evidence type="ECO:0000256" key="2">
    <source>
        <dbReference type="ARBA" id="ARBA00004370"/>
    </source>
</evidence>
<dbReference type="GO" id="GO:0005739">
    <property type="term" value="C:mitochondrion"/>
    <property type="evidence" value="ECO:0007669"/>
    <property type="project" value="UniProtKB-SubCell"/>
</dbReference>
<evidence type="ECO:0000256" key="9">
    <source>
        <dbReference type="SAM" id="Phobius"/>
    </source>
</evidence>
<evidence type="ECO:0000313" key="11">
    <source>
        <dbReference type="Proteomes" id="UP000193560"/>
    </source>
</evidence>
<evidence type="ECO:0000313" key="10">
    <source>
        <dbReference type="EMBL" id="ORZ12833.1"/>
    </source>
</evidence>
<keyword evidence="3 9" id="KW-0812">Transmembrane</keyword>
<proteinExistence type="predicted"/>
<protein>
    <recommendedName>
        <fullName evidence="12">DUF1640-domain-containing protein</fullName>
    </recommendedName>
</protein>
<comment type="subcellular location">
    <subcellularLocation>
        <location evidence="2">Membrane</location>
    </subcellularLocation>
    <subcellularLocation>
        <location evidence="1">Mitochondrion</location>
    </subcellularLocation>
</comment>
<evidence type="ECO:0000256" key="1">
    <source>
        <dbReference type="ARBA" id="ARBA00004173"/>
    </source>
</evidence>
<reference evidence="10 11" key="1">
    <citation type="submission" date="2016-07" db="EMBL/GenBank/DDBJ databases">
        <title>Pervasive Adenine N6-methylation of Active Genes in Fungi.</title>
        <authorList>
            <consortium name="DOE Joint Genome Institute"/>
            <person name="Mondo S.J."/>
            <person name="Dannebaum R.O."/>
            <person name="Kuo R.C."/>
            <person name="Labutti K."/>
            <person name="Haridas S."/>
            <person name="Kuo A."/>
            <person name="Salamov A."/>
            <person name="Ahrendt S.R."/>
            <person name="Lipzen A."/>
            <person name="Sullivan W."/>
            <person name="Andreopoulos W.B."/>
            <person name="Clum A."/>
            <person name="Lindquist E."/>
            <person name="Daum C."/>
            <person name="Ramamoorthy G.K."/>
            <person name="Gryganskyi A."/>
            <person name="Culley D."/>
            <person name="Magnuson J.K."/>
            <person name="James T.Y."/>
            <person name="O'Malley M.A."/>
            <person name="Stajich J.E."/>
            <person name="Spatafora J.W."/>
            <person name="Visel A."/>
            <person name="Grigoriev I.V."/>
        </authorList>
    </citation>
    <scope>NUCLEOTIDE SEQUENCE [LARGE SCALE GENOMIC DNA]</scope>
    <source>
        <strain evidence="10 11">NRRL 1336</strain>
    </source>
</reference>
<dbReference type="PANTHER" id="PTHR14360:SF1">
    <property type="entry name" value="PROTEIN FMP32, MITOCHONDRIAL"/>
    <property type="match status" value="1"/>
</dbReference>
<evidence type="ECO:0000256" key="3">
    <source>
        <dbReference type="ARBA" id="ARBA00022692"/>
    </source>
</evidence>
<keyword evidence="5 8" id="KW-0175">Coiled coil</keyword>
<dbReference type="PANTHER" id="PTHR14360">
    <property type="entry name" value="PROTEIN FMP32, MITOCHONDRIAL"/>
    <property type="match status" value="1"/>
</dbReference>
<keyword evidence="11" id="KW-1185">Reference proteome</keyword>
<keyword evidence="6" id="KW-0496">Mitochondrion</keyword>
<dbReference type="InterPro" id="IPR024461">
    <property type="entry name" value="CCDC90-like"/>
</dbReference>
<evidence type="ECO:0008006" key="12">
    <source>
        <dbReference type="Google" id="ProtNLM"/>
    </source>
</evidence>
<feature type="transmembrane region" description="Helical" evidence="9">
    <location>
        <begin position="207"/>
        <end position="228"/>
    </location>
</feature>
<organism evidence="10 11">
    <name type="scientific">Absidia repens</name>
    <dbReference type="NCBI Taxonomy" id="90262"/>
    <lineage>
        <taxon>Eukaryota</taxon>
        <taxon>Fungi</taxon>
        <taxon>Fungi incertae sedis</taxon>
        <taxon>Mucoromycota</taxon>
        <taxon>Mucoromycotina</taxon>
        <taxon>Mucoromycetes</taxon>
        <taxon>Mucorales</taxon>
        <taxon>Cunninghamellaceae</taxon>
        <taxon>Absidia</taxon>
    </lineage>
</organism>
<dbReference type="GO" id="GO:0016020">
    <property type="term" value="C:membrane"/>
    <property type="evidence" value="ECO:0007669"/>
    <property type="project" value="UniProtKB-SubCell"/>
</dbReference>
<dbReference type="Proteomes" id="UP000193560">
    <property type="component" value="Unassembled WGS sequence"/>
</dbReference>
<evidence type="ECO:0000256" key="4">
    <source>
        <dbReference type="ARBA" id="ARBA00022989"/>
    </source>
</evidence>
<dbReference type="Pfam" id="PF07798">
    <property type="entry name" value="CCDC90-like"/>
    <property type="match status" value="1"/>
</dbReference>
<name>A0A1X2IAQ4_9FUNG</name>
<evidence type="ECO:0000256" key="8">
    <source>
        <dbReference type="SAM" id="Coils"/>
    </source>
</evidence>
<dbReference type="Gene3D" id="1.20.5.340">
    <property type="match status" value="1"/>
</dbReference>
<comment type="caution">
    <text evidence="10">The sequence shown here is derived from an EMBL/GenBank/DDBJ whole genome shotgun (WGS) entry which is preliminary data.</text>
</comment>
<sequence>MPLFHKCVYRIPYALPGLQGTRRPASAVCRHLRTKPHYHSTKHDTPSLELHMPYFDAERFAMLLEKEGFSASQSRAVINALDDVVDESTVNVTDDLVTKAEQQQTITQYKSDFRKLKSDIQRMENNDVEDVKSANERLKADIEKLKKTLQEELVRSQAGVRLDLNLEKGRIRDETVEQHDRLKNTDEKIANEIHALKTQMQGIKMQILRYMIGTITGAGTLVLGYIHFSH</sequence>
<dbReference type="AlphaFoldDB" id="A0A1X2IAQ4"/>
<dbReference type="EMBL" id="MCGE01000018">
    <property type="protein sequence ID" value="ORZ12833.1"/>
    <property type="molecule type" value="Genomic_DNA"/>
</dbReference>
<gene>
    <name evidence="10" type="ORF">BCR42DRAFT_420058</name>
</gene>
<evidence type="ECO:0000256" key="6">
    <source>
        <dbReference type="ARBA" id="ARBA00023128"/>
    </source>
</evidence>
<feature type="coiled-coil region" evidence="8">
    <location>
        <begin position="106"/>
        <end position="155"/>
    </location>
</feature>
<accession>A0A1X2IAQ4</accession>
<keyword evidence="4 9" id="KW-1133">Transmembrane helix</keyword>